<evidence type="ECO:0000313" key="3">
    <source>
        <dbReference type="EMBL" id="VIO52495.1"/>
    </source>
</evidence>
<name>A0A2H3FVR6_GIBZA</name>
<evidence type="ECO:0000313" key="2">
    <source>
        <dbReference type="EMBL" id="CAG1997877.1"/>
    </source>
</evidence>
<sequence>MQTKYLSILGAAAAAVTGVSARDIQHVDVVHIFETLHVSEQVRNFSPNKRNIDALFARDSNDECLSSATSILRAFPTPTGSLRDYVSTAQSQTNPCTLEVPATLSSDLMSYYTSLTEWEMDNEDGLIKFIQKCASQDDLDEINKELGGGSECSGLGTVHFTAASSTKTVDLQTAFPDYTVASVPTTVDNAGVAHCVSKFAAAAAAVVAGFMIAA</sequence>
<feature type="chain" id="PRO_5041061449" description="Infection structure specific protein" evidence="1">
    <location>
        <begin position="22"/>
        <end position="214"/>
    </location>
</feature>
<dbReference type="Proteomes" id="UP000746612">
    <property type="component" value="Unassembled WGS sequence"/>
</dbReference>
<dbReference type="AlphaFoldDB" id="A0A2H3FVR6"/>
<dbReference type="EMBL" id="CAJPIJ010000162">
    <property type="protein sequence ID" value="CAG1997877.1"/>
    <property type="molecule type" value="Genomic_DNA"/>
</dbReference>
<dbReference type="EMBL" id="CAAKMV010000033">
    <property type="protein sequence ID" value="VIO52495.1"/>
    <property type="molecule type" value="Genomic_DNA"/>
</dbReference>
<organism evidence="2 4">
    <name type="scientific">Gibberella zeae</name>
    <name type="common">Wheat head blight fungus</name>
    <name type="synonym">Fusarium graminearum</name>
    <dbReference type="NCBI Taxonomy" id="5518"/>
    <lineage>
        <taxon>Eukaryota</taxon>
        <taxon>Fungi</taxon>
        <taxon>Dikarya</taxon>
        <taxon>Ascomycota</taxon>
        <taxon>Pezizomycotina</taxon>
        <taxon>Sordariomycetes</taxon>
        <taxon>Hypocreomycetidae</taxon>
        <taxon>Hypocreales</taxon>
        <taxon>Nectriaceae</taxon>
        <taxon>Fusarium</taxon>
    </lineage>
</organism>
<dbReference type="OrthoDB" id="4960012at2759"/>
<reference evidence="2" key="2">
    <citation type="submission" date="2021-03" db="EMBL/GenBank/DDBJ databases">
        <authorList>
            <person name="Alouane T."/>
            <person name="Langin T."/>
            <person name="Bonhomme L."/>
        </authorList>
    </citation>
    <scope>NUCLEOTIDE SEQUENCE</scope>
    <source>
        <strain evidence="2">MDC_Fg202</strain>
    </source>
</reference>
<accession>A0A2H3FVR6</accession>
<evidence type="ECO:0000256" key="1">
    <source>
        <dbReference type="SAM" id="SignalP"/>
    </source>
</evidence>
<dbReference type="OMA" id="LTEWEMD"/>
<evidence type="ECO:0000313" key="4">
    <source>
        <dbReference type="Proteomes" id="UP000746612"/>
    </source>
</evidence>
<evidence type="ECO:0008006" key="5">
    <source>
        <dbReference type="Google" id="ProtNLM"/>
    </source>
</evidence>
<gene>
    <name evidence="3" type="ORF">FUG_LOCUS34948</name>
    <name evidence="2" type="ORF">MDCFG202_LOCUS434165</name>
</gene>
<reference evidence="3" key="1">
    <citation type="submission" date="2019-04" db="EMBL/GenBank/DDBJ databases">
        <authorList>
            <person name="Melise S."/>
            <person name="Noan J."/>
            <person name="Okalmin O."/>
        </authorList>
    </citation>
    <scope>NUCLEOTIDE SEQUENCE</scope>
    <source>
        <strain evidence="3">FN9</strain>
    </source>
</reference>
<proteinExistence type="predicted"/>
<keyword evidence="1" id="KW-0732">Signal</keyword>
<protein>
    <recommendedName>
        <fullName evidence="5">Infection structure specific protein</fullName>
    </recommendedName>
</protein>
<feature type="signal peptide" evidence="1">
    <location>
        <begin position="1"/>
        <end position="21"/>
    </location>
</feature>